<dbReference type="InterPro" id="IPR010982">
    <property type="entry name" value="Lambda_DNA-bd_dom_sf"/>
</dbReference>
<dbReference type="Gene3D" id="3.40.50.2300">
    <property type="match status" value="2"/>
</dbReference>
<organism evidence="5 6">
    <name type="scientific">Siphonobacter curvatus</name>
    <dbReference type="NCBI Taxonomy" id="2094562"/>
    <lineage>
        <taxon>Bacteria</taxon>
        <taxon>Pseudomonadati</taxon>
        <taxon>Bacteroidota</taxon>
        <taxon>Cytophagia</taxon>
        <taxon>Cytophagales</taxon>
        <taxon>Cytophagaceae</taxon>
        <taxon>Siphonobacter</taxon>
    </lineage>
</organism>
<protein>
    <submittedName>
        <fullName evidence="5">LacI family transcriptional regulator</fullName>
    </submittedName>
</protein>
<comment type="caution">
    <text evidence="5">The sequence shown here is derived from an EMBL/GenBank/DDBJ whole genome shotgun (WGS) entry which is preliminary data.</text>
</comment>
<keyword evidence="3" id="KW-0804">Transcription</keyword>
<dbReference type="PANTHER" id="PTHR30146">
    <property type="entry name" value="LACI-RELATED TRANSCRIPTIONAL REPRESSOR"/>
    <property type="match status" value="1"/>
</dbReference>
<evidence type="ECO:0000313" key="5">
    <source>
        <dbReference type="EMBL" id="PQA56123.1"/>
    </source>
</evidence>
<evidence type="ECO:0000313" key="6">
    <source>
        <dbReference type="Proteomes" id="UP000239590"/>
    </source>
</evidence>
<accession>A0A2S7IIN6</accession>
<dbReference type="SMART" id="SM00354">
    <property type="entry name" value="HTH_LACI"/>
    <property type="match status" value="1"/>
</dbReference>
<dbReference type="SUPFAM" id="SSF53822">
    <property type="entry name" value="Periplasmic binding protein-like I"/>
    <property type="match status" value="1"/>
</dbReference>
<dbReference type="Pfam" id="PF00356">
    <property type="entry name" value="LacI"/>
    <property type="match status" value="1"/>
</dbReference>
<evidence type="ECO:0000256" key="2">
    <source>
        <dbReference type="ARBA" id="ARBA00023125"/>
    </source>
</evidence>
<dbReference type="EMBL" id="PTRA01000003">
    <property type="protein sequence ID" value="PQA56123.1"/>
    <property type="molecule type" value="Genomic_DNA"/>
</dbReference>
<dbReference type="GO" id="GO:0000976">
    <property type="term" value="F:transcription cis-regulatory region binding"/>
    <property type="evidence" value="ECO:0007669"/>
    <property type="project" value="TreeGrafter"/>
</dbReference>
<keyword evidence="2" id="KW-0238">DNA-binding</keyword>
<dbReference type="SUPFAM" id="SSF47413">
    <property type="entry name" value="lambda repressor-like DNA-binding domains"/>
    <property type="match status" value="1"/>
</dbReference>
<evidence type="ECO:0000259" key="4">
    <source>
        <dbReference type="PROSITE" id="PS50932"/>
    </source>
</evidence>
<keyword evidence="1" id="KW-0805">Transcription regulation</keyword>
<dbReference type="OrthoDB" id="833520at2"/>
<evidence type="ECO:0000256" key="3">
    <source>
        <dbReference type="ARBA" id="ARBA00023163"/>
    </source>
</evidence>
<dbReference type="InterPro" id="IPR028082">
    <property type="entry name" value="Peripla_BP_I"/>
</dbReference>
<dbReference type="RefSeq" id="WP_104714676.1">
    <property type="nucleotide sequence ID" value="NZ_PTRA01000003.1"/>
</dbReference>
<dbReference type="InterPro" id="IPR046335">
    <property type="entry name" value="LacI/GalR-like_sensor"/>
</dbReference>
<dbReference type="Proteomes" id="UP000239590">
    <property type="component" value="Unassembled WGS sequence"/>
</dbReference>
<dbReference type="Pfam" id="PF13377">
    <property type="entry name" value="Peripla_BP_3"/>
    <property type="match status" value="1"/>
</dbReference>
<evidence type="ECO:0000256" key="1">
    <source>
        <dbReference type="ARBA" id="ARBA00023015"/>
    </source>
</evidence>
<keyword evidence="6" id="KW-1185">Reference proteome</keyword>
<dbReference type="PROSITE" id="PS50932">
    <property type="entry name" value="HTH_LACI_2"/>
    <property type="match status" value="1"/>
</dbReference>
<dbReference type="CDD" id="cd01392">
    <property type="entry name" value="HTH_LacI"/>
    <property type="match status" value="1"/>
</dbReference>
<dbReference type="CDD" id="cd06267">
    <property type="entry name" value="PBP1_LacI_sugar_binding-like"/>
    <property type="match status" value="1"/>
</dbReference>
<name>A0A2S7IIN6_9BACT</name>
<dbReference type="PANTHER" id="PTHR30146:SF109">
    <property type="entry name" value="HTH-TYPE TRANSCRIPTIONAL REGULATOR GALS"/>
    <property type="match status" value="1"/>
</dbReference>
<feature type="domain" description="HTH lacI-type" evidence="4">
    <location>
        <begin position="6"/>
        <end position="60"/>
    </location>
</feature>
<proteinExistence type="predicted"/>
<sequence>MQKSQATIKQIAQELGVSISTVSRALQNNPRIGLRTRERVWELARQLQYRPNPAALVLKKKHTRTIGVVLPFLKEEFFSTAITAIEDVLTGYNVVISQSRDELEREKGALATFLASRVDGVIASISAETHHYLHFKELESFGIPVVFFDRVPRRLPAHKVRSNISTAARELVDFLADRGLERIALLNGPAQLEVSEERQQGYLQAMKERHLPIDPSYVCSSDLSKADTQAKVDYLLSREPKPQAIVAFNDYISLYAMERTQALGLIPNQDVYFVSFANLPMMEYAAHPPLASVDQFAYTMGEKAAELLLQLIQSPEEIPYQELWVETQLVIH</sequence>
<gene>
    <name evidence="5" type="ORF">C5O19_17345</name>
</gene>
<dbReference type="InterPro" id="IPR000843">
    <property type="entry name" value="HTH_LacI"/>
</dbReference>
<reference evidence="6" key="1">
    <citation type="submission" date="2018-02" db="EMBL/GenBank/DDBJ databases">
        <title>Genome sequencing of Solimonas sp. HR-BB.</title>
        <authorList>
            <person name="Lee Y."/>
            <person name="Jeon C.O."/>
        </authorList>
    </citation>
    <scope>NUCLEOTIDE SEQUENCE [LARGE SCALE GENOMIC DNA]</scope>
    <source>
        <strain evidence="6">HR-U</strain>
    </source>
</reference>
<dbReference type="Gene3D" id="1.10.260.40">
    <property type="entry name" value="lambda repressor-like DNA-binding domains"/>
    <property type="match status" value="1"/>
</dbReference>
<dbReference type="AlphaFoldDB" id="A0A2S7IIN6"/>
<dbReference type="GO" id="GO:0003700">
    <property type="term" value="F:DNA-binding transcription factor activity"/>
    <property type="evidence" value="ECO:0007669"/>
    <property type="project" value="TreeGrafter"/>
</dbReference>